<feature type="signal peptide" evidence="1">
    <location>
        <begin position="1"/>
        <end position="30"/>
    </location>
</feature>
<dbReference type="EMBL" id="CP003587">
    <property type="protein sequence ID" value="AGY57615.1"/>
    <property type="molecule type" value="Genomic_DNA"/>
</dbReference>
<dbReference type="Pfam" id="PF06739">
    <property type="entry name" value="SBBP"/>
    <property type="match status" value="7"/>
</dbReference>
<dbReference type="KEGG" id="glj:GKIL_1369"/>
<evidence type="ECO:0000256" key="1">
    <source>
        <dbReference type="SAM" id="SignalP"/>
    </source>
</evidence>
<gene>
    <name evidence="3" type="ORF">GKIL_1369</name>
</gene>
<sequence>MVIRFLPLPMSFPRFRSFVWLMLPALLAAAAPAETLPIANPYARLPLSFEPNVGQSDASVHFVAHQGNGSLLLTPAGAYVALHKKSSNPAESSTRSLVRLAFVGADQRAVLRGVDRLPGRVNYLMGSDPLGWRTGVPTYRRVEAKDLYPGIDVAYYGRDRQFEYDLLVAAGADPAAIRLQVDGAQSLSIDPGGGLIIRTAAGALRQAPPVVYQLIDSKRRSVDGRYVLLDRRTVAFAIGAYDRRRSLIIDPTLSYATLLGGSGGDYGAAIAADSTGNLYATGFTDSVDFRTLNPLQAGLAGNSDVFVTKFNTSGNALVYSTYLGGSNNDYPAALRIDGSGNAYVVGYTNSTNFPVANALRSTLAGNNDAFVSKLNASGSALVYSTYLGGSSNDIATGLAVASSGNLYVTGYTLSSDFPLLKPLQSVYGGGAYDAFVTKFNAAGNTLAYSTYLGGSGTDFASGIAVDSKGNAYLTGYTTSSNFPVVGAFQPSLKGGFDGFVSKLNAAGSALAYSTYLGGSKGDFSTAIAVGSSGDIFVTGYTASTDFPRANAFQSLLKGDQNAFLTKLDAAGTSLSYSTYLGGSRSEYSYALAVDSKGNAVVSGLTTSTDFPTLSALQAGYSGGLADAFVTKFNAVGSAVQYSTYLGGGSEDYSYGLAIDGADNTYVAGFTYSANFPTTAGAVQQTPAGEADGFFLKIGP</sequence>
<dbReference type="InterPro" id="IPR057708">
    <property type="entry name" value="DUF7948"/>
</dbReference>
<dbReference type="SUPFAM" id="SSF101898">
    <property type="entry name" value="NHL repeat"/>
    <property type="match status" value="1"/>
</dbReference>
<dbReference type="PANTHER" id="PTHR35580:SF1">
    <property type="entry name" value="PHYTASE-LIKE DOMAIN-CONTAINING PROTEIN"/>
    <property type="match status" value="1"/>
</dbReference>
<dbReference type="InterPro" id="IPR010620">
    <property type="entry name" value="SBBP_repeat"/>
</dbReference>
<dbReference type="Gene3D" id="2.120.10.30">
    <property type="entry name" value="TolB, C-terminal domain"/>
    <property type="match status" value="1"/>
</dbReference>
<evidence type="ECO:0000313" key="3">
    <source>
        <dbReference type="EMBL" id="AGY57615.1"/>
    </source>
</evidence>
<dbReference type="HOGENOM" id="CLU_003594_0_0_3"/>
<dbReference type="Pfam" id="PF25778">
    <property type="entry name" value="DUF7948"/>
    <property type="match status" value="1"/>
</dbReference>
<dbReference type="AlphaFoldDB" id="U5QIU9"/>
<dbReference type="PANTHER" id="PTHR35580">
    <property type="entry name" value="CELL SURFACE GLYCOPROTEIN (S-LAYER PROTEIN)-LIKE PROTEIN"/>
    <property type="match status" value="1"/>
</dbReference>
<dbReference type="PATRIC" id="fig|1183438.3.peg.1349"/>
<keyword evidence="1" id="KW-0732">Signal</keyword>
<dbReference type="Proteomes" id="UP000017396">
    <property type="component" value="Chromosome"/>
</dbReference>
<dbReference type="STRING" id="1183438.GKIL_1369"/>
<protein>
    <recommendedName>
        <fullName evidence="2">DUF7948 domain-containing protein</fullName>
    </recommendedName>
</protein>
<accession>U5QIU9</accession>
<evidence type="ECO:0000313" key="4">
    <source>
        <dbReference type="Proteomes" id="UP000017396"/>
    </source>
</evidence>
<dbReference type="OrthoDB" id="9796428at2"/>
<feature type="chain" id="PRO_5004663729" description="DUF7948 domain-containing protein" evidence="1">
    <location>
        <begin position="31"/>
        <end position="699"/>
    </location>
</feature>
<dbReference type="eggNOG" id="COG1404">
    <property type="taxonomic scope" value="Bacteria"/>
</dbReference>
<dbReference type="InterPro" id="IPR011042">
    <property type="entry name" value="6-blade_b-propeller_TolB-like"/>
</dbReference>
<dbReference type="InterPro" id="IPR052918">
    <property type="entry name" value="Motility_Chemotaxis_Reg"/>
</dbReference>
<organism evidence="3 4">
    <name type="scientific">Gloeobacter kilaueensis (strain ATCC BAA-2537 / CCAP 1431/1 / ULC 316 / JS1)</name>
    <dbReference type="NCBI Taxonomy" id="1183438"/>
    <lineage>
        <taxon>Bacteria</taxon>
        <taxon>Bacillati</taxon>
        <taxon>Cyanobacteriota</taxon>
        <taxon>Cyanophyceae</taxon>
        <taxon>Gloeobacterales</taxon>
        <taxon>Gloeobacteraceae</taxon>
        <taxon>Gloeobacter</taxon>
    </lineage>
</organism>
<name>U5QIU9_GLOK1</name>
<evidence type="ECO:0000259" key="2">
    <source>
        <dbReference type="Pfam" id="PF25778"/>
    </source>
</evidence>
<feature type="domain" description="DUF7948" evidence="2">
    <location>
        <begin position="49"/>
        <end position="252"/>
    </location>
</feature>
<proteinExistence type="predicted"/>
<keyword evidence="4" id="KW-1185">Reference proteome</keyword>
<reference evidence="3 4" key="1">
    <citation type="journal article" date="2013" name="PLoS ONE">
        <title>Cultivation and Complete Genome Sequencing of Gloeobacter kilaueensis sp. nov., from a Lava Cave in Kilauea Caldera, Hawai'i.</title>
        <authorList>
            <person name="Saw J.H."/>
            <person name="Schatz M."/>
            <person name="Brown M.V."/>
            <person name="Kunkel D.D."/>
            <person name="Foster J.S."/>
            <person name="Shick H."/>
            <person name="Christensen S."/>
            <person name="Hou S."/>
            <person name="Wan X."/>
            <person name="Donachie S.P."/>
        </authorList>
    </citation>
    <scope>NUCLEOTIDE SEQUENCE [LARGE SCALE GENOMIC DNA]</scope>
    <source>
        <strain evidence="4">JS</strain>
    </source>
</reference>